<proteinExistence type="predicted"/>
<dbReference type="AlphaFoldDB" id="C6M842"/>
<dbReference type="eggNOG" id="ENOG50346WI">
    <property type="taxonomic scope" value="Bacteria"/>
</dbReference>
<sequence>MLLSKDKMTMKIKVAMLGITGLILSGCFFANDEIKLDDIGNFKITVHEAKDYRQVHLTGLVGNSAMGISDIKTTSHNDELNITLFQKLAGSKYSGKLDKEIALEHNIKRITYGSKHEIIWQE</sequence>
<evidence type="ECO:0008006" key="3">
    <source>
        <dbReference type="Google" id="ProtNLM"/>
    </source>
</evidence>
<dbReference type="PROSITE" id="PS51257">
    <property type="entry name" value="PROKAR_LIPOPROTEIN"/>
    <property type="match status" value="1"/>
</dbReference>
<protein>
    <recommendedName>
        <fullName evidence="3">Lipoprotein</fullName>
    </recommendedName>
</protein>
<dbReference type="Proteomes" id="UP000005365">
    <property type="component" value="Unassembled WGS sequence"/>
</dbReference>
<gene>
    <name evidence="1" type="ORF">NEISICOT_02707</name>
</gene>
<evidence type="ECO:0000313" key="2">
    <source>
        <dbReference type="Proteomes" id="UP000005365"/>
    </source>
</evidence>
<evidence type="ECO:0000313" key="1">
    <source>
        <dbReference type="EMBL" id="EET43486.1"/>
    </source>
</evidence>
<dbReference type="EMBL" id="ACKO02000019">
    <property type="protein sequence ID" value="EET43486.1"/>
    <property type="molecule type" value="Genomic_DNA"/>
</dbReference>
<organism evidence="1 2">
    <name type="scientific">Neisseria sicca ATCC 29256</name>
    <dbReference type="NCBI Taxonomy" id="547045"/>
    <lineage>
        <taxon>Bacteria</taxon>
        <taxon>Pseudomonadati</taxon>
        <taxon>Pseudomonadota</taxon>
        <taxon>Betaproteobacteria</taxon>
        <taxon>Neisseriales</taxon>
        <taxon>Neisseriaceae</taxon>
        <taxon>Neisseria</taxon>
    </lineage>
</organism>
<name>C6M842_NEISI</name>
<keyword evidence="2" id="KW-1185">Reference proteome</keyword>
<comment type="caution">
    <text evidence="1">The sequence shown here is derived from an EMBL/GenBank/DDBJ whole genome shotgun (WGS) entry which is preliminary data.</text>
</comment>
<accession>C6M842</accession>
<reference evidence="1" key="1">
    <citation type="submission" date="2009-07" db="EMBL/GenBank/DDBJ databases">
        <authorList>
            <person name="Weinstock G."/>
            <person name="Sodergren E."/>
            <person name="Clifton S."/>
            <person name="Fulton L."/>
            <person name="Fulton B."/>
            <person name="Courtney L."/>
            <person name="Fronick C."/>
            <person name="Harrison M."/>
            <person name="Strong C."/>
            <person name="Farmer C."/>
            <person name="Delahaunty K."/>
            <person name="Markovic C."/>
            <person name="Hall O."/>
            <person name="Minx P."/>
            <person name="Tomlinson C."/>
            <person name="Mitreva M."/>
            <person name="Nelson J."/>
            <person name="Hou S."/>
            <person name="Wollam A."/>
            <person name="Pepin K.H."/>
            <person name="Johnson M."/>
            <person name="Bhonagiri V."/>
            <person name="Nash W.E."/>
            <person name="Warren W."/>
            <person name="Chinwalla A."/>
            <person name="Mardis E.R."/>
            <person name="Wilson R.K."/>
        </authorList>
    </citation>
    <scope>NUCLEOTIDE SEQUENCE [LARGE SCALE GENOMIC DNA]</scope>
    <source>
        <strain evidence="1">ATCC 29256</strain>
    </source>
</reference>